<evidence type="ECO:0000256" key="4">
    <source>
        <dbReference type="ARBA" id="ARBA00022807"/>
    </source>
</evidence>
<sequence length="112" mass="12372">MRFLVWVDELGRIHGFEISGHAGYAEAGQDIVCAGVSALSIAAANGLEHFLSRAPQVREEEGFLSCQLAGISDQELEQAQWILQTLKLGIEQIEAVYGPAYILIDQRRWTPC</sequence>
<keyword evidence="7" id="KW-0689">Ribosomal protein</keyword>
<evidence type="ECO:0000256" key="3">
    <source>
        <dbReference type="ARBA" id="ARBA00022801"/>
    </source>
</evidence>
<keyword evidence="3" id="KW-0378">Hydrolase</keyword>
<dbReference type="GO" id="GO:0006508">
    <property type="term" value="P:proteolysis"/>
    <property type="evidence" value="ECO:0007669"/>
    <property type="project" value="UniProtKB-KW"/>
</dbReference>
<name>I4DBC1_DESAJ</name>
<dbReference type="HOGENOM" id="CLU_140910_1_1_9"/>
<dbReference type="GO" id="GO:0008234">
    <property type="term" value="F:cysteine-type peptidase activity"/>
    <property type="evidence" value="ECO:0007669"/>
    <property type="project" value="UniProtKB-KW"/>
</dbReference>
<dbReference type="OrthoDB" id="48998at2"/>
<dbReference type="SUPFAM" id="SSF118010">
    <property type="entry name" value="TM1457-like"/>
    <property type="match status" value="1"/>
</dbReference>
<gene>
    <name evidence="7" type="ordered locus">Desaci_4238</name>
</gene>
<dbReference type="Proteomes" id="UP000002892">
    <property type="component" value="Chromosome"/>
</dbReference>
<dbReference type="PANTHER" id="PTHR39178">
    <property type="entry name" value="HYPOTHETICAL RIBOSOME-ASSOCIATED PROTEIN"/>
    <property type="match status" value="1"/>
</dbReference>
<dbReference type="eggNOG" id="COG2868">
    <property type="taxonomic scope" value="Bacteria"/>
</dbReference>
<dbReference type="GO" id="GO:0005840">
    <property type="term" value="C:ribosome"/>
    <property type="evidence" value="ECO:0007669"/>
    <property type="project" value="UniProtKB-KW"/>
</dbReference>
<keyword evidence="7" id="KW-0687">Ribonucleoprotein</keyword>
<dbReference type="EMBL" id="CP003639">
    <property type="protein sequence ID" value="AFM43095.1"/>
    <property type="molecule type" value="Genomic_DNA"/>
</dbReference>
<dbReference type="CDD" id="cd16332">
    <property type="entry name" value="Prp-like"/>
    <property type="match status" value="1"/>
</dbReference>
<evidence type="ECO:0000313" key="8">
    <source>
        <dbReference type="Proteomes" id="UP000002892"/>
    </source>
</evidence>
<evidence type="ECO:0000256" key="1">
    <source>
        <dbReference type="ARBA" id="ARBA00022517"/>
    </source>
</evidence>
<dbReference type="AlphaFoldDB" id="I4DBC1"/>
<dbReference type="STRING" id="646529.Desaci_4238"/>
<keyword evidence="8" id="KW-1185">Reference proteome</keyword>
<organism evidence="7 8">
    <name type="scientific">Desulfosporosinus acidiphilus (strain DSM 22704 / JCM 16185 / SJ4)</name>
    <dbReference type="NCBI Taxonomy" id="646529"/>
    <lineage>
        <taxon>Bacteria</taxon>
        <taxon>Bacillati</taxon>
        <taxon>Bacillota</taxon>
        <taxon>Clostridia</taxon>
        <taxon>Eubacteriales</taxon>
        <taxon>Desulfitobacteriaceae</taxon>
        <taxon>Desulfosporosinus</taxon>
    </lineage>
</organism>
<reference evidence="7 8" key="1">
    <citation type="journal article" date="2012" name="J. Bacteriol.">
        <title>Complete genome sequences of Desulfosporosinus orientis DSM765T, Desulfosporosinus youngiae DSM17734T, Desulfosporosinus meridiei DSM13257T, and Desulfosporosinus acidiphilus DSM22704T.</title>
        <authorList>
            <person name="Pester M."/>
            <person name="Brambilla E."/>
            <person name="Alazard D."/>
            <person name="Rattei T."/>
            <person name="Weinmaier T."/>
            <person name="Han J."/>
            <person name="Lucas S."/>
            <person name="Lapidus A."/>
            <person name="Cheng J.F."/>
            <person name="Goodwin L."/>
            <person name="Pitluck S."/>
            <person name="Peters L."/>
            <person name="Ovchinnikova G."/>
            <person name="Teshima H."/>
            <person name="Detter J.C."/>
            <person name="Han C.S."/>
            <person name="Tapia R."/>
            <person name="Land M.L."/>
            <person name="Hauser L."/>
            <person name="Kyrpides N.C."/>
            <person name="Ivanova N.N."/>
            <person name="Pagani I."/>
            <person name="Huntmann M."/>
            <person name="Wei C.L."/>
            <person name="Davenport K.W."/>
            <person name="Daligault H."/>
            <person name="Chain P.S."/>
            <person name="Chen A."/>
            <person name="Mavromatis K."/>
            <person name="Markowitz V."/>
            <person name="Szeto E."/>
            <person name="Mikhailova N."/>
            <person name="Pati A."/>
            <person name="Wagner M."/>
            <person name="Woyke T."/>
            <person name="Ollivier B."/>
            <person name="Klenk H.P."/>
            <person name="Spring S."/>
            <person name="Loy A."/>
        </authorList>
    </citation>
    <scope>NUCLEOTIDE SEQUENCE [LARGE SCALE GENOMIC DNA]</scope>
    <source>
        <strain evidence="8">DSM 22704 / JCM 16185 / SJ4</strain>
    </source>
</reference>
<keyword evidence="1" id="KW-0690">Ribosome biogenesis</keyword>
<protein>
    <recommendedName>
        <fullName evidence="6">Ribosomal processing cysteine protease Prp</fullName>
    </recommendedName>
</protein>
<keyword evidence="2" id="KW-0645">Protease</keyword>
<evidence type="ECO:0000256" key="2">
    <source>
        <dbReference type="ARBA" id="ARBA00022670"/>
    </source>
</evidence>
<dbReference type="InterPro" id="IPR036764">
    <property type="entry name" value="Peptidase_Prp_sf"/>
</dbReference>
<evidence type="ECO:0000256" key="5">
    <source>
        <dbReference type="ARBA" id="ARBA00044503"/>
    </source>
</evidence>
<evidence type="ECO:0000313" key="7">
    <source>
        <dbReference type="EMBL" id="AFM43095.1"/>
    </source>
</evidence>
<dbReference type="GO" id="GO:0042254">
    <property type="term" value="P:ribosome biogenesis"/>
    <property type="evidence" value="ECO:0007669"/>
    <property type="project" value="UniProtKB-KW"/>
</dbReference>
<dbReference type="InterPro" id="IPR007422">
    <property type="entry name" value="Peptidase_Prp"/>
</dbReference>
<evidence type="ECO:0000256" key="6">
    <source>
        <dbReference type="ARBA" id="ARBA00044538"/>
    </source>
</evidence>
<comment type="similarity">
    <text evidence="5">Belongs to the Prp family.</text>
</comment>
<proteinExistence type="inferred from homology"/>
<keyword evidence="4" id="KW-0788">Thiol protease</keyword>
<dbReference type="Gene3D" id="3.30.70.1490">
    <property type="entry name" value="Cysteine protease Prp"/>
    <property type="match status" value="1"/>
</dbReference>
<accession>I4DBC1</accession>
<dbReference type="Pfam" id="PF04327">
    <property type="entry name" value="Peptidase_Prp"/>
    <property type="match status" value="1"/>
</dbReference>
<dbReference type="KEGG" id="dai:Desaci_4238"/>
<dbReference type="PANTHER" id="PTHR39178:SF1">
    <property type="entry name" value="RIBOSOMAL-PROCESSING CYSTEINE PROTEASE PRP"/>
    <property type="match status" value="1"/>
</dbReference>